<evidence type="ECO:0000313" key="14">
    <source>
        <dbReference type="EMBL" id="NBZ87742.1"/>
    </source>
</evidence>
<feature type="transmembrane region" description="Helical" evidence="12">
    <location>
        <begin position="122"/>
        <end position="140"/>
    </location>
</feature>
<comment type="subcellular location">
    <subcellularLocation>
        <location evidence="1">Cell inner membrane</location>
        <topology evidence="1">Multi-pass membrane protein</topology>
    </subcellularLocation>
</comment>
<dbReference type="PANTHER" id="PTHR38674">
    <property type="entry name" value="ALKANE 1-MONOOXYGENASE 1"/>
    <property type="match status" value="1"/>
</dbReference>
<dbReference type="Proteomes" id="UP001193501">
    <property type="component" value="Unassembled WGS sequence"/>
</dbReference>
<organism evidence="14 15">
    <name type="scientific">Stagnihabitans tardus</name>
    <dbReference type="NCBI Taxonomy" id="2699202"/>
    <lineage>
        <taxon>Bacteria</taxon>
        <taxon>Pseudomonadati</taxon>
        <taxon>Pseudomonadota</taxon>
        <taxon>Alphaproteobacteria</taxon>
        <taxon>Rhodobacterales</taxon>
        <taxon>Paracoccaceae</taxon>
        <taxon>Stagnihabitans</taxon>
    </lineage>
</organism>
<evidence type="ECO:0000256" key="8">
    <source>
        <dbReference type="ARBA" id="ARBA00023002"/>
    </source>
</evidence>
<keyword evidence="4" id="KW-0997">Cell inner membrane</keyword>
<evidence type="ECO:0000256" key="6">
    <source>
        <dbReference type="ARBA" id="ARBA00022723"/>
    </source>
</evidence>
<dbReference type="RefSeq" id="WP_168774553.1">
    <property type="nucleotide sequence ID" value="NZ_JAABNR010000007.1"/>
</dbReference>
<comment type="caution">
    <text evidence="14">The sequence shown here is derived from an EMBL/GenBank/DDBJ whole genome shotgun (WGS) entry which is preliminary data.</text>
</comment>
<evidence type="ECO:0000256" key="12">
    <source>
        <dbReference type="SAM" id="Phobius"/>
    </source>
</evidence>
<feature type="transmembrane region" description="Helical" evidence="12">
    <location>
        <begin position="66"/>
        <end position="87"/>
    </location>
</feature>
<dbReference type="Pfam" id="PF00487">
    <property type="entry name" value="FA_desaturase"/>
    <property type="match status" value="1"/>
</dbReference>
<dbReference type="GO" id="GO:0004497">
    <property type="term" value="F:monooxygenase activity"/>
    <property type="evidence" value="ECO:0007669"/>
    <property type="project" value="UniProtKB-KW"/>
</dbReference>
<keyword evidence="7 12" id="KW-1133">Transmembrane helix</keyword>
<keyword evidence="5 12" id="KW-0812">Transmembrane</keyword>
<feature type="domain" description="Fatty acid desaturase" evidence="13">
    <location>
        <begin position="91"/>
        <end position="289"/>
    </location>
</feature>
<evidence type="ECO:0000256" key="10">
    <source>
        <dbReference type="ARBA" id="ARBA00023033"/>
    </source>
</evidence>
<dbReference type="GO" id="GO:0005886">
    <property type="term" value="C:plasma membrane"/>
    <property type="evidence" value="ECO:0007669"/>
    <property type="project" value="UniProtKB-SubCell"/>
</dbReference>
<keyword evidence="3" id="KW-1003">Cell membrane</keyword>
<evidence type="ECO:0000256" key="1">
    <source>
        <dbReference type="ARBA" id="ARBA00004429"/>
    </source>
</evidence>
<evidence type="ECO:0000259" key="13">
    <source>
        <dbReference type="Pfam" id="PF00487"/>
    </source>
</evidence>
<dbReference type="GO" id="GO:0006629">
    <property type="term" value="P:lipid metabolic process"/>
    <property type="evidence" value="ECO:0007669"/>
    <property type="project" value="InterPro"/>
</dbReference>
<keyword evidence="10" id="KW-0503">Monooxygenase</keyword>
<dbReference type="PROSITE" id="PS51257">
    <property type="entry name" value="PROKAR_LIPOPROTEIN"/>
    <property type="match status" value="1"/>
</dbReference>
<accession>A0AAE5BUY5</accession>
<dbReference type="CDD" id="cd03512">
    <property type="entry name" value="Alkane-hydroxylase"/>
    <property type="match status" value="1"/>
</dbReference>
<evidence type="ECO:0000256" key="9">
    <source>
        <dbReference type="ARBA" id="ARBA00023004"/>
    </source>
</evidence>
<dbReference type="InterPro" id="IPR033885">
    <property type="entry name" value="AlkB/XylM"/>
</dbReference>
<name>A0AAE5BUY5_9RHOB</name>
<evidence type="ECO:0000313" key="15">
    <source>
        <dbReference type="Proteomes" id="UP001193501"/>
    </source>
</evidence>
<gene>
    <name evidence="14" type="ORF">GV832_09145</name>
</gene>
<keyword evidence="8" id="KW-0560">Oxidoreductase</keyword>
<feature type="transmembrane region" description="Helical" evidence="12">
    <location>
        <begin position="33"/>
        <end position="54"/>
    </location>
</feature>
<dbReference type="EMBL" id="JAABNR010000007">
    <property type="protein sequence ID" value="NBZ87742.1"/>
    <property type="molecule type" value="Genomic_DNA"/>
</dbReference>
<sequence length="327" mass="34668">MRPALPLIAFALAALSPLGLILLACLWGGPWVWIALGWMALSAVAIDLVLPWAAGESEAEFPGSDLLLMALGVGVLVALPLVVRAAVVQGWPQGLGLALAAGLWFGQVGHPAAHELIHRGGGLFRLGVAVYAVLLFGHHASAHRLVHHRHVATGDDPNSARAGEGYYRFLLRAWPGSIRAGLAAERRLRGHAGPYWVYGLGALAGLACGFALGGGTGLAIWAGIGLHFGAQVLLSDYVQHYGLRRAPGTPVATGHSWNAPQWFSSALMLNAPRHSDHHAHPSRPYSALRLPEGAPILPWPLPLACVVALYPPLWRRRMAQALALTKA</sequence>
<evidence type="ECO:0000256" key="3">
    <source>
        <dbReference type="ARBA" id="ARBA00022475"/>
    </source>
</evidence>
<keyword evidence="15" id="KW-1185">Reference proteome</keyword>
<dbReference type="AlphaFoldDB" id="A0AAE5BUY5"/>
<dbReference type="InterPro" id="IPR005804">
    <property type="entry name" value="FA_desaturase_dom"/>
</dbReference>
<evidence type="ECO:0000256" key="7">
    <source>
        <dbReference type="ARBA" id="ARBA00022989"/>
    </source>
</evidence>
<feature type="transmembrane region" description="Helical" evidence="12">
    <location>
        <begin position="195"/>
        <end position="224"/>
    </location>
</feature>
<evidence type="ECO:0000256" key="4">
    <source>
        <dbReference type="ARBA" id="ARBA00022519"/>
    </source>
</evidence>
<keyword evidence="11 12" id="KW-0472">Membrane</keyword>
<evidence type="ECO:0000256" key="11">
    <source>
        <dbReference type="ARBA" id="ARBA00023136"/>
    </source>
</evidence>
<evidence type="ECO:0000256" key="2">
    <source>
        <dbReference type="ARBA" id="ARBA00010823"/>
    </source>
</evidence>
<keyword evidence="9" id="KW-0408">Iron</keyword>
<evidence type="ECO:0000256" key="5">
    <source>
        <dbReference type="ARBA" id="ARBA00022692"/>
    </source>
</evidence>
<dbReference type="PANTHER" id="PTHR38674:SF1">
    <property type="entry name" value="ALKANE 1-MONOOXYGENASE 1"/>
    <property type="match status" value="1"/>
</dbReference>
<proteinExistence type="inferred from homology"/>
<protein>
    <submittedName>
        <fullName evidence="14">Alkane 1-monooxygenase</fullName>
    </submittedName>
</protein>
<reference evidence="14" key="1">
    <citation type="submission" date="2020-01" db="EMBL/GenBank/DDBJ databases">
        <authorList>
            <person name="Chen W.-M."/>
        </authorList>
    </citation>
    <scope>NUCLEOTIDE SEQUENCE</scope>
    <source>
        <strain evidence="14">CYK-10</strain>
    </source>
</reference>
<dbReference type="GO" id="GO:0046872">
    <property type="term" value="F:metal ion binding"/>
    <property type="evidence" value="ECO:0007669"/>
    <property type="project" value="UniProtKB-KW"/>
</dbReference>
<keyword evidence="6" id="KW-0479">Metal-binding</keyword>
<comment type="similarity">
    <text evidence="2">Belongs to the fatty acid desaturase type 1 family. AlkB subfamily.</text>
</comment>